<evidence type="ECO:0000313" key="2">
    <source>
        <dbReference type="Proteomes" id="UP000297245"/>
    </source>
</evidence>
<gene>
    <name evidence="1" type="ORF">K435DRAFT_782564</name>
</gene>
<dbReference type="Proteomes" id="UP000297245">
    <property type="component" value="Unassembled WGS sequence"/>
</dbReference>
<dbReference type="OrthoDB" id="3365698at2759"/>
<evidence type="ECO:0000313" key="1">
    <source>
        <dbReference type="EMBL" id="THU87164.1"/>
    </source>
</evidence>
<dbReference type="AlphaFoldDB" id="A0A4S8LE32"/>
<reference evidence="1 2" key="1">
    <citation type="journal article" date="2019" name="Nat. Ecol. Evol.">
        <title>Megaphylogeny resolves global patterns of mushroom evolution.</title>
        <authorList>
            <person name="Varga T."/>
            <person name="Krizsan K."/>
            <person name="Foldi C."/>
            <person name="Dima B."/>
            <person name="Sanchez-Garcia M."/>
            <person name="Sanchez-Ramirez S."/>
            <person name="Szollosi G.J."/>
            <person name="Szarkandi J.G."/>
            <person name="Papp V."/>
            <person name="Albert L."/>
            <person name="Andreopoulos W."/>
            <person name="Angelini C."/>
            <person name="Antonin V."/>
            <person name="Barry K.W."/>
            <person name="Bougher N.L."/>
            <person name="Buchanan P."/>
            <person name="Buyck B."/>
            <person name="Bense V."/>
            <person name="Catcheside P."/>
            <person name="Chovatia M."/>
            <person name="Cooper J."/>
            <person name="Damon W."/>
            <person name="Desjardin D."/>
            <person name="Finy P."/>
            <person name="Geml J."/>
            <person name="Haridas S."/>
            <person name="Hughes K."/>
            <person name="Justo A."/>
            <person name="Karasinski D."/>
            <person name="Kautmanova I."/>
            <person name="Kiss B."/>
            <person name="Kocsube S."/>
            <person name="Kotiranta H."/>
            <person name="LaButti K.M."/>
            <person name="Lechner B.E."/>
            <person name="Liimatainen K."/>
            <person name="Lipzen A."/>
            <person name="Lukacs Z."/>
            <person name="Mihaltcheva S."/>
            <person name="Morgado L.N."/>
            <person name="Niskanen T."/>
            <person name="Noordeloos M.E."/>
            <person name="Ohm R.A."/>
            <person name="Ortiz-Santana B."/>
            <person name="Ovrebo C."/>
            <person name="Racz N."/>
            <person name="Riley R."/>
            <person name="Savchenko A."/>
            <person name="Shiryaev A."/>
            <person name="Soop K."/>
            <person name="Spirin V."/>
            <person name="Szebenyi C."/>
            <person name="Tomsovsky M."/>
            <person name="Tulloss R.E."/>
            <person name="Uehling J."/>
            <person name="Grigoriev I.V."/>
            <person name="Vagvolgyi C."/>
            <person name="Papp T."/>
            <person name="Martin F.M."/>
            <person name="Miettinen O."/>
            <person name="Hibbett D.S."/>
            <person name="Nagy L.G."/>
        </authorList>
    </citation>
    <scope>NUCLEOTIDE SEQUENCE [LARGE SCALE GENOMIC DNA]</scope>
    <source>
        <strain evidence="1 2">CBS 962.96</strain>
    </source>
</reference>
<proteinExistence type="predicted"/>
<feature type="non-terminal residue" evidence="1">
    <location>
        <position position="400"/>
    </location>
</feature>
<accession>A0A4S8LE32</accession>
<protein>
    <submittedName>
        <fullName evidence="1">Uncharacterized protein</fullName>
    </submittedName>
</protein>
<keyword evidence="2" id="KW-1185">Reference proteome</keyword>
<dbReference type="EMBL" id="ML179461">
    <property type="protein sequence ID" value="THU87164.1"/>
    <property type="molecule type" value="Genomic_DNA"/>
</dbReference>
<name>A0A4S8LE32_DENBC</name>
<organism evidence="1 2">
    <name type="scientific">Dendrothele bispora (strain CBS 962.96)</name>
    <dbReference type="NCBI Taxonomy" id="1314807"/>
    <lineage>
        <taxon>Eukaryota</taxon>
        <taxon>Fungi</taxon>
        <taxon>Dikarya</taxon>
        <taxon>Basidiomycota</taxon>
        <taxon>Agaricomycotina</taxon>
        <taxon>Agaricomycetes</taxon>
        <taxon>Agaricomycetidae</taxon>
        <taxon>Agaricales</taxon>
        <taxon>Agaricales incertae sedis</taxon>
        <taxon>Dendrothele</taxon>
    </lineage>
</organism>
<sequence length="400" mass="45247">MEHPSSRFHSVLHTNHVPSPLEITEIHDLLRAPEQEIMQIDAEIAKLQSRRVVLDAFVAAHRALLSPIRRIPNEILAEIFVTCLPYSSVYHCPTTIDKTPLKFMSICKNWKRVALSTPRLWCRAYLVGADVELLKGQIRGIDMWLQRSGELPLSLSIDNHHQNGKLLAQVFERCCSRWRALDLTLTSPTLMELMKAVPKENMSKLEAVSIRKEAFVDDSPQFTESLNHFLALRSLRALHLYNYATFDHRASVGFRWEQLTELTLAPIVRGEGHTLTLLTALDILSRAKNLRSCTMKLTAGKDAIVQNRTQPAITLPFLHTLDLYLAINLSGVSYANQDDAVHIFNRLITPSLKTLTIGSWIGTVPPFSVHIPFLCLLSQPSVKIETLNISCHLNPRSYID</sequence>